<comment type="caution">
    <text evidence="2">The sequence shown here is derived from an EMBL/GenBank/DDBJ whole genome shotgun (WGS) entry which is preliminary data.</text>
</comment>
<proteinExistence type="predicted"/>
<protein>
    <recommendedName>
        <fullName evidence="4">Transmembrane protein</fullName>
    </recommendedName>
</protein>
<evidence type="ECO:0000256" key="1">
    <source>
        <dbReference type="SAM" id="Phobius"/>
    </source>
</evidence>
<evidence type="ECO:0000313" key="3">
    <source>
        <dbReference type="Proteomes" id="UP000018208"/>
    </source>
</evidence>
<dbReference type="AlphaFoldDB" id="A0A9P8RZL2"/>
<dbReference type="EMBL" id="AUWU02000003">
    <property type="protein sequence ID" value="KAH0575254.1"/>
    <property type="molecule type" value="Genomic_DNA"/>
</dbReference>
<dbReference type="GeneID" id="94296904"/>
<organism evidence="2 3">
    <name type="scientific">Spironucleus salmonicida</name>
    <dbReference type="NCBI Taxonomy" id="348837"/>
    <lineage>
        <taxon>Eukaryota</taxon>
        <taxon>Metamonada</taxon>
        <taxon>Diplomonadida</taxon>
        <taxon>Hexamitidae</taxon>
        <taxon>Hexamitinae</taxon>
        <taxon>Spironucleus</taxon>
    </lineage>
</organism>
<name>A0A9P8RZL2_9EUKA</name>
<feature type="transmembrane region" description="Helical" evidence="1">
    <location>
        <begin position="52"/>
        <end position="75"/>
    </location>
</feature>
<dbReference type="Proteomes" id="UP000018208">
    <property type="component" value="Unassembled WGS sequence"/>
</dbReference>
<evidence type="ECO:0000313" key="2">
    <source>
        <dbReference type="EMBL" id="KAH0575254.1"/>
    </source>
</evidence>
<dbReference type="RefSeq" id="XP_067766027.1">
    <property type="nucleotide sequence ID" value="XM_067906759.1"/>
</dbReference>
<dbReference type="KEGG" id="ssao:94296904"/>
<keyword evidence="1" id="KW-0812">Transmembrane</keyword>
<keyword evidence="1" id="KW-1133">Transmembrane helix</keyword>
<sequence>MIQLFILFFCKCNQNNDQQLFNIILIRTNYDETFSIRVIIFNYSQSEINNNFIEFILLIVVFCFTQQCIIQYAIIIQFQYVRVQLGLHLCLIQVNPSNYNYYYNIDLQLDTVQIYPLCSFDHIRVLLIQLMLLFLSFILFSYSIQLVSNQLLNQSSYLNYQTPTKSYSDFNNIQAFIKLINKFIIIMNKNIIIKTKYQITCFTETVKMSFQCIITTYKQMLKTKISMADYVARYQDVLYQTFSLLKIKINKNFPDQFTQLNELVNDAQMRIGQFQSEIYSLQFRNNTLQKAANSVSDEHYSQAIEYKVATNRSRMLQRQVEDLAERNLMMTKFAGPANTKTSTQAVIHDIVFQNQETAMRAQYEATQMREKAEYCEKLCESYQTKAQQHLVRERELMAHIARLQAQIDVPKRDWEVQTDIIQTQAPTLIRKTTSRKSVLLISPKNKTRKLESVEKPICKIPTLQVINFDI</sequence>
<gene>
    <name evidence="2" type="ORF">SS50377_22881</name>
</gene>
<keyword evidence="3" id="KW-1185">Reference proteome</keyword>
<accession>A0A9P8RZL2</accession>
<reference evidence="2 3" key="1">
    <citation type="journal article" date="2014" name="PLoS Genet.">
        <title>The Genome of Spironucleus salmonicida Highlights a Fish Pathogen Adapted to Fluctuating Environments.</title>
        <authorList>
            <person name="Xu F."/>
            <person name="Jerlstrom-Hultqvist J."/>
            <person name="Einarsson E."/>
            <person name="Astvaldsson A."/>
            <person name="Svard S.G."/>
            <person name="Andersson J.O."/>
        </authorList>
    </citation>
    <scope>NUCLEOTIDE SEQUENCE [LARGE SCALE GENOMIC DNA]</scope>
    <source>
        <strain evidence="2 3">ATCC 50377</strain>
    </source>
</reference>
<feature type="transmembrane region" description="Helical" evidence="1">
    <location>
        <begin position="125"/>
        <end position="144"/>
    </location>
</feature>
<keyword evidence="1" id="KW-0472">Membrane</keyword>
<evidence type="ECO:0008006" key="4">
    <source>
        <dbReference type="Google" id="ProtNLM"/>
    </source>
</evidence>